<comment type="catalytic activity">
    <reaction evidence="1">
        <text>Hydrolysis of alkylated DNA, releasing 3-methyladenine, 3-methylguanine, 7-methylguanine and 7-methyladenine.</text>
        <dbReference type="EC" id="3.2.2.21"/>
    </reaction>
</comment>
<dbReference type="InterPro" id="IPR011257">
    <property type="entry name" value="DNA_glycosylase"/>
</dbReference>
<sequence>METINIQGPYNFDLVLDRLKMDPLHHVDLQKRAVKVPMMIKNEPIVAEVTAIGTTDHPAFEISGIEHSLKEQALDRLKELFKWHLPLDGIYNHFQQTDLKELFTAHYGTPLVLDFDPYSCLLKCIVHQQLNLKFAHTLTERFVKTFGFQQDGAWFYPQPEKLAQIKVEELRELQFSGRKAEYAIGVATAVMDGQLDFEKLKNMSDADIHDKLIKLRGVGPWTVQNFLMFGLGRPNLYPLADIGIQNALKKHYQLEAKPTYAEMEDYAKDWHPYLSYASLYLWRSIE</sequence>
<dbReference type="GO" id="GO:0005737">
    <property type="term" value="C:cytoplasm"/>
    <property type="evidence" value="ECO:0007669"/>
    <property type="project" value="TreeGrafter"/>
</dbReference>
<accession>A0A2N0ZK61</accession>
<dbReference type="GO" id="GO:0006285">
    <property type="term" value="P:base-excision repair, AP site formation"/>
    <property type="evidence" value="ECO:0007669"/>
    <property type="project" value="TreeGrafter"/>
</dbReference>
<dbReference type="SUPFAM" id="SSF48150">
    <property type="entry name" value="DNA-glycosylase"/>
    <property type="match status" value="1"/>
</dbReference>
<dbReference type="GO" id="GO:0043916">
    <property type="term" value="F:DNA-7-methylguanine glycosylase activity"/>
    <property type="evidence" value="ECO:0007669"/>
    <property type="project" value="TreeGrafter"/>
</dbReference>
<dbReference type="InterPro" id="IPR051912">
    <property type="entry name" value="Alkylbase_DNA_Glycosylase/TA"/>
</dbReference>
<evidence type="ECO:0000256" key="2">
    <source>
        <dbReference type="ARBA" id="ARBA00010817"/>
    </source>
</evidence>
<comment type="similarity">
    <text evidence="2">Belongs to the alkylbase DNA glycosidase AlkA family.</text>
</comment>
<dbReference type="Proteomes" id="UP000233343">
    <property type="component" value="Unassembled WGS sequence"/>
</dbReference>
<feature type="domain" description="HhH-GPD" evidence="6">
    <location>
        <begin position="126"/>
        <end position="286"/>
    </location>
</feature>
<dbReference type="EC" id="3.2.2.21" evidence="3"/>
<dbReference type="CDD" id="cd00056">
    <property type="entry name" value="ENDO3c"/>
    <property type="match status" value="1"/>
</dbReference>
<evidence type="ECO:0000256" key="4">
    <source>
        <dbReference type="ARBA" id="ARBA00022763"/>
    </source>
</evidence>
<dbReference type="Gene3D" id="1.10.340.30">
    <property type="entry name" value="Hypothetical protein, domain 2"/>
    <property type="match status" value="1"/>
</dbReference>
<protein>
    <recommendedName>
        <fullName evidence="3">DNA-3-methyladenine glycosylase II</fullName>
        <ecNumber evidence="3">3.2.2.21</ecNumber>
    </recommendedName>
</protein>
<reference evidence="7 8" key="1">
    <citation type="journal article" date="2010" name="Int. J. Syst. Evol. Microbiol.">
        <title>Bacillus horneckiae sp. nov., isolated from a spacecraft-assembly clean room.</title>
        <authorList>
            <person name="Vaishampayan P."/>
            <person name="Probst A."/>
            <person name="Krishnamurthi S."/>
            <person name="Ghosh S."/>
            <person name="Osman S."/>
            <person name="McDowall A."/>
            <person name="Ruckmani A."/>
            <person name="Mayilraj S."/>
            <person name="Venkateswaran K."/>
        </authorList>
    </citation>
    <scope>NUCLEOTIDE SEQUENCE [LARGE SCALE GENOMIC DNA]</scope>
    <source>
        <strain evidence="8">1PO1SC</strain>
    </source>
</reference>
<dbReference type="GO" id="GO:0032993">
    <property type="term" value="C:protein-DNA complex"/>
    <property type="evidence" value="ECO:0007669"/>
    <property type="project" value="TreeGrafter"/>
</dbReference>
<dbReference type="EMBL" id="PISD01000010">
    <property type="protein sequence ID" value="PKG29901.1"/>
    <property type="molecule type" value="Genomic_DNA"/>
</dbReference>
<keyword evidence="8" id="KW-1185">Reference proteome</keyword>
<evidence type="ECO:0000259" key="6">
    <source>
        <dbReference type="SMART" id="SM00478"/>
    </source>
</evidence>
<dbReference type="GO" id="GO:0006307">
    <property type="term" value="P:DNA alkylation repair"/>
    <property type="evidence" value="ECO:0007669"/>
    <property type="project" value="TreeGrafter"/>
</dbReference>
<proteinExistence type="inferred from homology"/>
<dbReference type="InterPro" id="IPR003265">
    <property type="entry name" value="HhH-GPD_domain"/>
</dbReference>
<name>A0A2N0ZK61_9BACI</name>
<dbReference type="Pfam" id="PF00730">
    <property type="entry name" value="HhH-GPD"/>
    <property type="match status" value="1"/>
</dbReference>
<evidence type="ECO:0000256" key="1">
    <source>
        <dbReference type="ARBA" id="ARBA00000086"/>
    </source>
</evidence>
<dbReference type="PANTHER" id="PTHR43003:SF5">
    <property type="entry name" value="DNA-3-METHYLADENINE GLYCOSYLASE"/>
    <property type="match status" value="1"/>
</dbReference>
<evidence type="ECO:0000256" key="3">
    <source>
        <dbReference type="ARBA" id="ARBA00012000"/>
    </source>
</evidence>
<keyword evidence="4" id="KW-0227">DNA damage</keyword>
<comment type="caution">
    <text evidence="7">The sequence shown here is derived from an EMBL/GenBank/DDBJ whole genome shotgun (WGS) entry which is preliminary data.</text>
</comment>
<dbReference type="PANTHER" id="PTHR43003">
    <property type="entry name" value="DNA-3-METHYLADENINE GLYCOSYLASE"/>
    <property type="match status" value="1"/>
</dbReference>
<evidence type="ECO:0000313" key="7">
    <source>
        <dbReference type="EMBL" id="PKG29901.1"/>
    </source>
</evidence>
<dbReference type="GO" id="GO:0032131">
    <property type="term" value="F:alkylated DNA binding"/>
    <property type="evidence" value="ECO:0007669"/>
    <property type="project" value="TreeGrafter"/>
</dbReference>
<evidence type="ECO:0000256" key="5">
    <source>
        <dbReference type="ARBA" id="ARBA00023204"/>
    </source>
</evidence>
<dbReference type="AlphaFoldDB" id="A0A2N0ZK61"/>
<dbReference type="SMART" id="SM00478">
    <property type="entry name" value="ENDO3c"/>
    <property type="match status" value="1"/>
</dbReference>
<keyword evidence="5" id="KW-0234">DNA repair</keyword>
<dbReference type="GO" id="GO:0008725">
    <property type="term" value="F:DNA-3-methyladenine glycosylase activity"/>
    <property type="evidence" value="ECO:0007669"/>
    <property type="project" value="TreeGrafter"/>
</dbReference>
<gene>
    <name evidence="7" type="ORF">CWS20_05865</name>
</gene>
<dbReference type="FunFam" id="1.10.340.30:FF:000004">
    <property type="entry name" value="DNA-3-methyladenine glycosylase II"/>
    <property type="match status" value="1"/>
</dbReference>
<organism evidence="7 8">
    <name type="scientific">Cytobacillus horneckiae</name>
    <dbReference type="NCBI Taxonomy" id="549687"/>
    <lineage>
        <taxon>Bacteria</taxon>
        <taxon>Bacillati</taxon>
        <taxon>Bacillota</taxon>
        <taxon>Bacilli</taxon>
        <taxon>Bacillales</taxon>
        <taxon>Bacillaceae</taxon>
        <taxon>Cytobacillus</taxon>
    </lineage>
</organism>
<evidence type="ECO:0000313" key="8">
    <source>
        <dbReference type="Proteomes" id="UP000233343"/>
    </source>
</evidence>
<dbReference type="Gene3D" id="1.10.1670.40">
    <property type="match status" value="1"/>
</dbReference>